<accession>A0A2Z7BYM6</accession>
<dbReference type="PANTHER" id="PTHR14795">
    <property type="entry name" value="HELICASE RELATED"/>
    <property type="match status" value="1"/>
</dbReference>
<dbReference type="GO" id="GO:0016787">
    <property type="term" value="F:hydrolase activity"/>
    <property type="evidence" value="ECO:0007669"/>
    <property type="project" value="InterPro"/>
</dbReference>
<evidence type="ECO:0000256" key="1">
    <source>
        <dbReference type="SAM" id="Phobius"/>
    </source>
</evidence>
<dbReference type="EMBL" id="KV003144">
    <property type="protein sequence ID" value="KZV37347.1"/>
    <property type="molecule type" value="Genomic_DNA"/>
</dbReference>
<keyword evidence="1" id="KW-0812">Transmembrane</keyword>
<evidence type="ECO:0000256" key="2">
    <source>
        <dbReference type="SAM" id="SignalP"/>
    </source>
</evidence>
<dbReference type="SUPFAM" id="SSF56300">
    <property type="entry name" value="Metallo-dependent phosphatases"/>
    <property type="match status" value="1"/>
</dbReference>
<dbReference type="InterPro" id="IPR004843">
    <property type="entry name" value="Calcineurin-like_PHP"/>
</dbReference>
<dbReference type="Pfam" id="PF00149">
    <property type="entry name" value="Metallophos"/>
    <property type="match status" value="1"/>
</dbReference>
<proteinExistence type="predicted"/>
<name>A0A2Z7BYM6_9LAMI</name>
<dbReference type="InterPro" id="IPR056229">
    <property type="entry name" value="Ig_TMM62"/>
</dbReference>
<dbReference type="AlphaFoldDB" id="A0A2Z7BYM6"/>
<keyword evidence="1" id="KW-1133">Transmembrane helix</keyword>
<keyword evidence="2" id="KW-0732">Signal</keyword>
<dbReference type="OrthoDB" id="27234at2759"/>
<organism evidence="6 7">
    <name type="scientific">Dorcoceras hygrometricum</name>
    <dbReference type="NCBI Taxonomy" id="472368"/>
    <lineage>
        <taxon>Eukaryota</taxon>
        <taxon>Viridiplantae</taxon>
        <taxon>Streptophyta</taxon>
        <taxon>Embryophyta</taxon>
        <taxon>Tracheophyta</taxon>
        <taxon>Spermatophyta</taxon>
        <taxon>Magnoliopsida</taxon>
        <taxon>eudicotyledons</taxon>
        <taxon>Gunneridae</taxon>
        <taxon>Pentapetalae</taxon>
        <taxon>asterids</taxon>
        <taxon>lamiids</taxon>
        <taxon>Lamiales</taxon>
        <taxon>Gesneriaceae</taxon>
        <taxon>Didymocarpoideae</taxon>
        <taxon>Trichosporeae</taxon>
        <taxon>Loxocarpinae</taxon>
        <taxon>Dorcoceras</taxon>
    </lineage>
</organism>
<feature type="non-terminal residue" evidence="6">
    <location>
        <position position="1"/>
    </location>
</feature>
<gene>
    <name evidence="6" type="ORF">F511_01215</name>
</gene>
<feature type="transmembrane region" description="Helical" evidence="1">
    <location>
        <begin position="536"/>
        <end position="555"/>
    </location>
</feature>
<dbReference type="Proteomes" id="UP000250235">
    <property type="component" value="Unassembled WGS sequence"/>
</dbReference>
<evidence type="ECO:0000259" key="4">
    <source>
        <dbReference type="Pfam" id="PF24384"/>
    </source>
</evidence>
<dbReference type="Gene3D" id="3.60.21.10">
    <property type="match status" value="1"/>
</dbReference>
<evidence type="ECO:0000259" key="5">
    <source>
        <dbReference type="Pfam" id="PF24394"/>
    </source>
</evidence>
<sequence>GGMGIVIITTLFFVIFTTPLLSLEARETIELRNGPEDLVWVVQLSDLHFSVHHPDRARDFRKIVGPALSFIKPALVLITGDLTDGKSKDLVVMKQDEEEWIEYQNVMREVVKRSGLNESSFYDVRGNHDNFGVPSIGGSYDFFSKYSFNGQLKRSGNVNSLTIQTSKRKLLFVGFDSTMPSGLRGPTNLFGHPTDELLNDINSELSQWDYHSTQPVIKVTFGHFPLSFSEATKSGKTLKDTFLVHTLSAYLCGHLHTKFGKNLKRYHTSHHQQSTKQLFQFNGRRFSSEVAANCSNDGTKLNEFWEWEMGDWRKSRAMRILAIDGGHISFVDIDFKLGARKTIILPTFPLDSRFTLKSFQCGATNASYREIRAMVFSTSPIISVVARIYDSTSGNLLVVMETLMTKLEESNGDLYRSPWNIKAFEDPSPERYFLQIETTDVSGRSTVSDLRPFSVSGLPAELPWNWKEFFVMGCQWDSLYLPIFWCFYLLVLPLLLIPKILLSVSRRHYLYKTLKSNKGFINGIARILIEIHNFPIAWCCLVGYLFYLVLCPWFSGHFFNEGGELGYMTYRGVALKFNDFGKIKFLGFPDAMVIVLPHLYFILLPAIIAIIMLAAERGLYHDYIISLSSKKKDDTDGPDKEATFHNNRTKKISELILLKRWLRKFFLVVSLAISWKHLKNCRDLVRAYEMNPYIHFPIYGLAVPLLLAYTIWKTRKA</sequence>
<feature type="domain" description="Calcineurin-like phosphoesterase" evidence="3">
    <location>
        <begin position="41"/>
        <end position="257"/>
    </location>
</feature>
<feature type="signal peptide" evidence="2">
    <location>
        <begin position="1"/>
        <end position="22"/>
    </location>
</feature>
<dbReference type="InterPro" id="IPR056230">
    <property type="entry name" value="TMEM62_C"/>
</dbReference>
<feature type="transmembrane region" description="Helical" evidence="1">
    <location>
        <begin position="661"/>
        <end position="678"/>
    </location>
</feature>
<protein>
    <submittedName>
        <fullName evidence="6">Metallophosphoesterase-like</fullName>
    </submittedName>
</protein>
<feature type="domain" description="TMEM62 C-terminal" evidence="5">
    <location>
        <begin position="482"/>
        <end position="697"/>
    </location>
</feature>
<feature type="transmembrane region" description="Helical" evidence="1">
    <location>
        <begin position="591"/>
        <end position="615"/>
    </location>
</feature>
<dbReference type="PANTHER" id="PTHR14795:SF0">
    <property type="entry name" value="TRANSMEMBRANE PROTEIN 62"/>
    <property type="match status" value="1"/>
</dbReference>
<keyword evidence="7" id="KW-1185">Reference proteome</keyword>
<evidence type="ECO:0000313" key="7">
    <source>
        <dbReference type="Proteomes" id="UP000250235"/>
    </source>
</evidence>
<dbReference type="Pfam" id="PF24384">
    <property type="entry name" value="Ig_TMM62"/>
    <property type="match status" value="1"/>
</dbReference>
<feature type="transmembrane region" description="Helical" evidence="1">
    <location>
        <begin position="479"/>
        <end position="502"/>
    </location>
</feature>
<feature type="chain" id="PRO_5016310362" evidence="2">
    <location>
        <begin position="23"/>
        <end position="717"/>
    </location>
</feature>
<feature type="transmembrane region" description="Helical" evidence="1">
    <location>
        <begin position="693"/>
        <end position="712"/>
    </location>
</feature>
<evidence type="ECO:0000313" key="6">
    <source>
        <dbReference type="EMBL" id="KZV37347.1"/>
    </source>
</evidence>
<evidence type="ECO:0000259" key="3">
    <source>
        <dbReference type="Pfam" id="PF00149"/>
    </source>
</evidence>
<keyword evidence="1" id="KW-0472">Membrane</keyword>
<dbReference type="Pfam" id="PF24394">
    <property type="entry name" value="TMEM62_C"/>
    <property type="match status" value="1"/>
</dbReference>
<reference evidence="6 7" key="1">
    <citation type="journal article" date="2015" name="Proc. Natl. Acad. Sci. U.S.A.">
        <title>The resurrection genome of Boea hygrometrica: A blueprint for survival of dehydration.</title>
        <authorList>
            <person name="Xiao L."/>
            <person name="Yang G."/>
            <person name="Zhang L."/>
            <person name="Yang X."/>
            <person name="Zhao S."/>
            <person name="Ji Z."/>
            <person name="Zhou Q."/>
            <person name="Hu M."/>
            <person name="Wang Y."/>
            <person name="Chen M."/>
            <person name="Xu Y."/>
            <person name="Jin H."/>
            <person name="Xiao X."/>
            <person name="Hu G."/>
            <person name="Bao F."/>
            <person name="Hu Y."/>
            <person name="Wan P."/>
            <person name="Li L."/>
            <person name="Deng X."/>
            <person name="Kuang T."/>
            <person name="Xiang C."/>
            <person name="Zhu J.K."/>
            <person name="Oliver M.J."/>
            <person name="He Y."/>
        </authorList>
    </citation>
    <scope>NUCLEOTIDE SEQUENCE [LARGE SCALE GENOMIC DNA]</scope>
    <source>
        <strain evidence="7">cv. XS01</strain>
    </source>
</reference>
<feature type="domain" description="TMEM62 Ig-like" evidence="4">
    <location>
        <begin position="339"/>
        <end position="458"/>
    </location>
</feature>
<dbReference type="InterPro" id="IPR029052">
    <property type="entry name" value="Metallo-depent_PP-like"/>
</dbReference>